<dbReference type="CDD" id="cd01285">
    <property type="entry name" value="nucleoside_deaminase"/>
    <property type="match status" value="1"/>
</dbReference>
<dbReference type="SUPFAM" id="SSF53927">
    <property type="entry name" value="Cytidine deaminase-like"/>
    <property type="match status" value="1"/>
</dbReference>
<evidence type="ECO:0000259" key="1">
    <source>
        <dbReference type="PROSITE" id="PS51747"/>
    </source>
</evidence>
<dbReference type="InterPro" id="IPR016193">
    <property type="entry name" value="Cytidine_deaminase-like"/>
</dbReference>
<dbReference type="AlphaFoldDB" id="A0A4P9A2A3"/>
<proteinExistence type="predicted"/>
<dbReference type="PANTHER" id="PTHR11079:SF162">
    <property type="entry name" value="RIBOFLAVIN BIOSYNTHESIS PROTEIN PYRD, CHLOROPLASTIC"/>
    <property type="match status" value="1"/>
</dbReference>
<dbReference type="Pfam" id="PF00383">
    <property type="entry name" value="dCMP_cyt_deam_1"/>
    <property type="match status" value="1"/>
</dbReference>
<dbReference type="PANTHER" id="PTHR11079">
    <property type="entry name" value="CYTOSINE DEAMINASE FAMILY MEMBER"/>
    <property type="match status" value="1"/>
</dbReference>
<evidence type="ECO:0000313" key="2">
    <source>
        <dbReference type="EMBL" id="QCT41907.1"/>
    </source>
</evidence>
<gene>
    <name evidence="2" type="ORF">FBF37_00205</name>
</gene>
<protein>
    <submittedName>
        <fullName evidence="2">Nucleoside deaminase</fullName>
    </submittedName>
</protein>
<dbReference type="PROSITE" id="PS51747">
    <property type="entry name" value="CYT_DCMP_DEAMINASES_2"/>
    <property type="match status" value="1"/>
</dbReference>
<dbReference type="KEGG" id="nft:FBF37_00205"/>
<dbReference type="GO" id="GO:0003824">
    <property type="term" value="F:catalytic activity"/>
    <property type="evidence" value="ECO:0007669"/>
    <property type="project" value="InterPro"/>
</dbReference>
<accession>A0A4P9A2A3</accession>
<dbReference type="EMBL" id="CP040004">
    <property type="protein sequence ID" value="QCT41907.1"/>
    <property type="molecule type" value="Genomic_DNA"/>
</dbReference>
<dbReference type="InterPro" id="IPR002125">
    <property type="entry name" value="CMP_dCMP_dom"/>
</dbReference>
<reference evidence="2 3" key="1">
    <citation type="submission" date="2019-04" db="EMBL/GenBank/DDBJ databases">
        <title>Saccharibacteria TM7 genomes.</title>
        <authorList>
            <person name="Bor B."/>
            <person name="He X."/>
            <person name="Chen T."/>
            <person name="Dewhirst F.E."/>
        </authorList>
    </citation>
    <scope>NUCLEOTIDE SEQUENCE [LARGE SCALE GENOMIC DNA]</scope>
    <source>
        <strain evidence="2 3">BB001</strain>
    </source>
</reference>
<dbReference type="OrthoDB" id="9802676at2"/>
<dbReference type="Gene3D" id="3.40.140.10">
    <property type="entry name" value="Cytidine Deaminase, domain 2"/>
    <property type="match status" value="1"/>
</dbReference>
<sequence length="177" mass="19019">MMDEYDSRLMERALGAARSAIQNGENPIGCVLAVDGKVVAIGETRVACGGPACHGENSMIECLGHRIWSVASNAVLYSTLEPCLMCIGACINAGITKIYYGMDAVDGGGYALGAINAGLTNKLIIHGPTAHSQVVRLFQEYLTISRNEGGIQYARSLLAFHDTFHCKINKTYCKPYI</sequence>
<evidence type="ECO:0000313" key="3">
    <source>
        <dbReference type="Proteomes" id="UP000310639"/>
    </source>
</evidence>
<feature type="domain" description="CMP/dCMP-type deaminase" evidence="1">
    <location>
        <begin position="4"/>
        <end position="111"/>
    </location>
</feature>
<dbReference type="Proteomes" id="UP000310639">
    <property type="component" value="Chromosome"/>
</dbReference>
<name>A0A4P9A2A3_9BACT</name>
<keyword evidence="3" id="KW-1185">Reference proteome</keyword>
<organism evidence="2 3">
    <name type="scientific">Candidatus Nanosynbacter featherlites</name>
    <dbReference type="NCBI Taxonomy" id="2572088"/>
    <lineage>
        <taxon>Bacteria</taxon>
        <taxon>Candidatus Saccharimonadota</taxon>
        <taxon>Candidatus Saccharimonadia</taxon>
        <taxon>Candidatus Nanosynbacterales</taxon>
        <taxon>Candidatus Nanosynbacteraceae</taxon>
        <taxon>Candidatus Nanosynbacter</taxon>
    </lineage>
</organism>